<dbReference type="Gene3D" id="1.10.10.10">
    <property type="entry name" value="Winged helix-like DNA-binding domain superfamily/Winged helix DNA-binding domain"/>
    <property type="match status" value="1"/>
</dbReference>
<dbReference type="EMBL" id="CP017754">
    <property type="protein sequence ID" value="AOZ05390.1"/>
    <property type="molecule type" value="Genomic_DNA"/>
</dbReference>
<dbReference type="InterPro" id="IPR036388">
    <property type="entry name" value="WH-like_DNA-bd_sf"/>
</dbReference>
<gene>
    <name evidence="2" type="ORF">BKK80_05900</name>
</gene>
<evidence type="ECO:0000313" key="2">
    <source>
        <dbReference type="EMBL" id="AOZ05390.1"/>
    </source>
</evidence>
<dbReference type="InterPro" id="IPR001845">
    <property type="entry name" value="HTH_ArsR_DNA-bd_dom"/>
</dbReference>
<dbReference type="Pfam" id="PF12840">
    <property type="entry name" value="HTH_20"/>
    <property type="match status" value="1"/>
</dbReference>
<feature type="domain" description="HTH arsR-type" evidence="1">
    <location>
        <begin position="8"/>
        <end position="88"/>
    </location>
</feature>
<evidence type="ECO:0000259" key="1">
    <source>
        <dbReference type="SMART" id="SM00418"/>
    </source>
</evidence>
<dbReference type="Proteomes" id="UP000177515">
    <property type="component" value="Chromosome 1"/>
</dbReference>
<dbReference type="SMART" id="SM00418">
    <property type="entry name" value="HTH_ARSR"/>
    <property type="match status" value="1"/>
</dbReference>
<dbReference type="CDD" id="cd00090">
    <property type="entry name" value="HTH_ARSR"/>
    <property type="match status" value="1"/>
</dbReference>
<name>A0ABM6F294_9BURK</name>
<accession>A0ABM6F294</accession>
<evidence type="ECO:0000313" key="3">
    <source>
        <dbReference type="Proteomes" id="UP000177515"/>
    </source>
</evidence>
<reference evidence="2 3" key="1">
    <citation type="submission" date="2016-10" db="EMBL/GenBank/DDBJ databases">
        <title>Complete genome sequences of three Cupriavidus strains isolated from various Malaysian environments.</title>
        <authorList>
            <person name="Abdullah A.A.-A."/>
            <person name="Shafie N.A.H."/>
            <person name="Lau N.S."/>
        </authorList>
    </citation>
    <scope>NUCLEOTIDE SEQUENCE [LARGE SCALE GENOMIC DNA]</scope>
    <source>
        <strain evidence="2 3">USMAA1020</strain>
    </source>
</reference>
<sequence>METPQPNALLPYALLAVPARLAICRALLEAGEHGLPAAELAAIAGLTLPRATHCFRELLQADVVAVTVHGRQVSYVLKARHAVREALDYLGSSGLLS</sequence>
<dbReference type="InterPro" id="IPR036390">
    <property type="entry name" value="WH_DNA-bd_sf"/>
</dbReference>
<protein>
    <submittedName>
        <fullName evidence="2">Transcriptional regulator</fullName>
    </submittedName>
</protein>
<keyword evidence="3" id="KW-1185">Reference proteome</keyword>
<organism evidence="2 3">
    <name type="scientific">Cupriavidus malaysiensis</name>
    <dbReference type="NCBI Taxonomy" id="367825"/>
    <lineage>
        <taxon>Bacteria</taxon>
        <taxon>Pseudomonadati</taxon>
        <taxon>Pseudomonadota</taxon>
        <taxon>Betaproteobacteria</taxon>
        <taxon>Burkholderiales</taxon>
        <taxon>Burkholderiaceae</taxon>
        <taxon>Cupriavidus</taxon>
    </lineage>
</organism>
<dbReference type="SUPFAM" id="SSF46785">
    <property type="entry name" value="Winged helix' DNA-binding domain"/>
    <property type="match status" value="1"/>
</dbReference>
<proteinExistence type="predicted"/>
<dbReference type="RefSeq" id="WP_071011509.1">
    <property type="nucleotide sequence ID" value="NZ_CP017754.1"/>
</dbReference>
<dbReference type="InterPro" id="IPR011991">
    <property type="entry name" value="ArsR-like_HTH"/>
</dbReference>